<keyword evidence="1" id="KW-0472">Membrane</keyword>
<dbReference type="Gene3D" id="3.10.310.50">
    <property type="match status" value="1"/>
</dbReference>
<keyword evidence="1" id="KW-0812">Transmembrane</keyword>
<dbReference type="EMBL" id="FQUC01000004">
    <property type="protein sequence ID" value="SHF19965.1"/>
    <property type="molecule type" value="Genomic_DNA"/>
</dbReference>
<proteinExistence type="predicted"/>
<organism evidence="3 4">
    <name type="scientific">Dysgonomonas macrotermitis</name>
    <dbReference type="NCBI Taxonomy" id="1346286"/>
    <lineage>
        <taxon>Bacteria</taxon>
        <taxon>Pseudomonadati</taxon>
        <taxon>Bacteroidota</taxon>
        <taxon>Bacteroidia</taxon>
        <taxon>Bacteroidales</taxon>
        <taxon>Dysgonomonadaceae</taxon>
        <taxon>Dysgonomonas</taxon>
    </lineage>
</organism>
<accession>A0A1M4ZPV9</accession>
<keyword evidence="4" id="KW-1185">Reference proteome</keyword>
<dbReference type="STRING" id="1346286.SAMN05444362_104152"/>
<keyword evidence="1" id="KW-1133">Transmembrane helix</keyword>
<name>A0A1M4ZPV9_9BACT</name>
<dbReference type="Pfam" id="PF04536">
    <property type="entry name" value="TPM_phosphatase"/>
    <property type="match status" value="1"/>
</dbReference>
<dbReference type="AlphaFoldDB" id="A0A1M4ZPV9"/>
<feature type="transmembrane region" description="Helical" evidence="1">
    <location>
        <begin position="194"/>
        <end position="212"/>
    </location>
</feature>
<feature type="domain" description="TPM" evidence="2">
    <location>
        <begin position="46"/>
        <end position="172"/>
    </location>
</feature>
<evidence type="ECO:0000256" key="1">
    <source>
        <dbReference type="SAM" id="Phobius"/>
    </source>
</evidence>
<evidence type="ECO:0000313" key="3">
    <source>
        <dbReference type="EMBL" id="SHF19965.1"/>
    </source>
</evidence>
<reference evidence="4" key="1">
    <citation type="submission" date="2016-11" db="EMBL/GenBank/DDBJ databases">
        <authorList>
            <person name="Varghese N."/>
            <person name="Submissions S."/>
        </authorList>
    </citation>
    <scope>NUCLEOTIDE SEQUENCE [LARGE SCALE GENOMIC DNA]</scope>
    <source>
        <strain evidence="4">DSM 27370</strain>
    </source>
</reference>
<sequence length="263" mass="28837">MPNLLFRISVFMRHIWQIIVFSFLLFSGNTVFGQNIPEPMSPPRLVNDFAGIFNQAERDDLERMLLAYNDTTSTQIYVVTLKDLEGYAASDYAFRLGEKWKIGQKGKNNGAVILIKPKIGNSRGDVFIATGYGLEEKLNDARVGRIIDNYMLPHFRENDYYSGTKAAIGAMIGYLSGQFQADEKDDDSPSTGETIISIIFILLFIYFMNKINRNNRGNRSSRGGTFFPPIVGGGFGRGFGGGSRGFGGGGGGSFGGGGAGRSW</sequence>
<protein>
    <recommendedName>
        <fullName evidence="2">TPM domain-containing protein</fullName>
    </recommendedName>
</protein>
<dbReference type="Proteomes" id="UP000184480">
    <property type="component" value="Unassembled WGS sequence"/>
</dbReference>
<dbReference type="PANTHER" id="PTHR30373">
    <property type="entry name" value="UPF0603 PROTEIN YGCG"/>
    <property type="match status" value="1"/>
</dbReference>
<dbReference type="PANTHER" id="PTHR30373:SF2">
    <property type="entry name" value="UPF0603 PROTEIN YGCG"/>
    <property type="match status" value="1"/>
</dbReference>
<evidence type="ECO:0000259" key="2">
    <source>
        <dbReference type="Pfam" id="PF04536"/>
    </source>
</evidence>
<evidence type="ECO:0000313" key="4">
    <source>
        <dbReference type="Proteomes" id="UP000184480"/>
    </source>
</evidence>
<dbReference type="InterPro" id="IPR007621">
    <property type="entry name" value="TPM_dom"/>
</dbReference>
<gene>
    <name evidence="3" type="ORF">SAMN05444362_104152</name>
</gene>